<evidence type="ECO:0000313" key="1">
    <source>
        <dbReference type="EMBL" id="MCD7468188.1"/>
    </source>
</evidence>
<organism evidence="1 2">
    <name type="scientific">Datura stramonium</name>
    <name type="common">Jimsonweed</name>
    <name type="synonym">Common thornapple</name>
    <dbReference type="NCBI Taxonomy" id="4076"/>
    <lineage>
        <taxon>Eukaryota</taxon>
        <taxon>Viridiplantae</taxon>
        <taxon>Streptophyta</taxon>
        <taxon>Embryophyta</taxon>
        <taxon>Tracheophyta</taxon>
        <taxon>Spermatophyta</taxon>
        <taxon>Magnoliopsida</taxon>
        <taxon>eudicotyledons</taxon>
        <taxon>Gunneridae</taxon>
        <taxon>Pentapetalae</taxon>
        <taxon>asterids</taxon>
        <taxon>lamiids</taxon>
        <taxon>Solanales</taxon>
        <taxon>Solanaceae</taxon>
        <taxon>Solanoideae</taxon>
        <taxon>Datureae</taxon>
        <taxon>Datura</taxon>
    </lineage>
</organism>
<comment type="caution">
    <text evidence="1">The sequence shown here is derived from an EMBL/GenBank/DDBJ whole genome shotgun (WGS) entry which is preliminary data.</text>
</comment>
<dbReference type="Proteomes" id="UP000823775">
    <property type="component" value="Unassembled WGS sequence"/>
</dbReference>
<dbReference type="EMBL" id="JACEIK010001306">
    <property type="protein sequence ID" value="MCD7468188.1"/>
    <property type="molecule type" value="Genomic_DNA"/>
</dbReference>
<accession>A0ABS8TAN5</accession>
<reference evidence="1 2" key="1">
    <citation type="journal article" date="2021" name="BMC Genomics">
        <title>Datura genome reveals duplications of psychoactive alkaloid biosynthetic genes and high mutation rate following tissue culture.</title>
        <authorList>
            <person name="Rajewski A."/>
            <person name="Carter-House D."/>
            <person name="Stajich J."/>
            <person name="Litt A."/>
        </authorList>
    </citation>
    <scope>NUCLEOTIDE SEQUENCE [LARGE SCALE GENOMIC DNA]</scope>
    <source>
        <strain evidence="1">AR-01</strain>
    </source>
</reference>
<protein>
    <submittedName>
        <fullName evidence="1">Uncharacterized protein</fullName>
    </submittedName>
</protein>
<evidence type="ECO:0000313" key="2">
    <source>
        <dbReference type="Proteomes" id="UP000823775"/>
    </source>
</evidence>
<keyword evidence="2" id="KW-1185">Reference proteome</keyword>
<proteinExistence type="predicted"/>
<name>A0ABS8TAN5_DATST</name>
<gene>
    <name evidence="1" type="ORF">HAX54_006154</name>
</gene>
<sequence>MAYVVLISQLCKKVRVPLFPNEITSTATRVIGVNKKWDVDSPKSKTKRLQAWNIPVGFTSHDINRTTLAPDLNKPNPELSRHVSVETPFRGSSPPLTSSRMNEIHKIKNHSCTEYGRIPRYGHSGSPSEGNSHTILARAGEGSTGKAPYPYNCLPPTLCHPFHV</sequence>